<dbReference type="AlphaFoldDB" id="A0A2P2P2F4"/>
<organism evidence="1">
    <name type="scientific">Rhizophora mucronata</name>
    <name type="common">Asiatic mangrove</name>
    <dbReference type="NCBI Taxonomy" id="61149"/>
    <lineage>
        <taxon>Eukaryota</taxon>
        <taxon>Viridiplantae</taxon>
        <taxon>Streptophyta</taxon>
        <taxon>Embryophyta</taxon>
        <taxon>Tracheophyta</taxon>
        <taxon>Spermatophyta</taxon>
        <taxon>Magnoliopsida</taxon>
        <taxon>eudicotyledons</taxon>
        <taxon>Gunneridae</taxon>
        <taxon>Pentapetalae</taxon>
        <taxon>rosids</taxon>
        <taxon>fabids</taxon>
        <taxon>Malpighiales</taxon>
        <taxon>Rhizophoraceae</taxon>
        <taxon>Rhizophora</taxon>
    </lineage>
</organism>
<proteinExistence type="predicted"/>
<protein>
    <submittedName>
        <fullName evidence="1">Uncharacterized protein</fullName>
    </submittedName>
</protein>
<evidence type="ECO:0000313" key="1">
    <source>
        <dbReference type="EMBL" id="MBX48928.1"/>
    </source>
</evidence>
<name>A0A2P2P2F4_RHIMU</name>
<sequence>MEKNRASGTSLELEWCTPYRVYVQIEMYNQHRLERIYAVNFKRQVF</sequence>
<dbReference type="EMBL" id="GGEC01068444">
    <property type="protein sequence ID" value="MBX48928.1"/>
    <property type="molecule type" value="Transcribed_RNA"/>
</dbReference>
<reference evidence="1" key="1">
    <citation type="submission" date="2018-02" db="EMBL/GenBank/DDBJ databases">
        <title>Rhizophora mucronata_Transcriptome.</title>
        <authorList>
            <person name="Meera S.P."/>
            <person name="Sreeshan A."/>
            <person name="Augustine A."/>
        </authorList>
    </citation>
    <scope>NUCLEOTIDE SEQUENCE</scope>
    <source>
        <tissue evidence="1">Leaf</tissue>
    </source>
</reference>
<accession>A0A2P2P2F4</accession>